<name>A0A2Z6NRX9_TRISU</name>
<dbReference type="InterPro" id="IPR000719">
    <property type="entry name" value="Prot_kinase_dom"/>
</dbReference>
<evidence type="ECO:0000256" key="5">
    <source>
        <dbReference type="ARBA" id="ARBA00023180"/>
    </source>
</evidence>
<evidence type="ECO:0000259" key="7">
    <source>
        <dbReference type="PROSITE" id="PS50011"/>
    </source>
</evidence>
<keyword evidence="4" id="KW-0067">ATP-binding</keyword>
<evidence type="ECO:0000256" key="3">
    <source>
        <dbReference type="ARBA" id="ARBA00022741"/>
    </source>
</evidence>
<organism evidence="8 9">
    <name type="scientific">Trifolium subterraneum</name>
    <name type="common">Subterranean clover</name>
    <dbReference type="NCBI Taxonomy" id="3900"/>
    <lineage>
        <taxon>Eukaryota</taxon>
        <taxon>Viridiplantae</taxon>
        <taxon>Streptophyta</taxon>
        <taxon>Embryophyta</taxon>
        <taxon>Tracheophyta</taxon>
        <taxon>Spermatophyta</taxon>
        <taxon>Magnoliopsida</taxon>
        <taxon>eudicotyledons</taxon>
        <taxon>Gunneridae</taxon>
        <taxon>Pentapetalae</taxon>
        <taxon>rosids</taxon>
        <taxon>fabids</taxon>
        <taxon>Fabales</taxon>
        <taxon>Fabaceae</taxon>
        <taxon>Papilionoideae</taxon>
        <taxon>50 kb inversion clade</taxon>
        <taxon>NPAAA clade</taxon>
        <taxon>Hologalegina</taxon>
        <taxon>IRL clade</taxon>
        <taxon>Trifolieae</taxon>
        <taxon>Trifolium</taxon>
    </lineage>
</organism>
<evidence type="ECO:0000313" key="9">
    <source>
        <dbReference type="Proteomes" id="UP000242715"/>
    </source>
</evidence>
<keyword evidence="1" id="KW-0433">Leucine-rich repeat</keyword>
<dbReference type="Gene3D" id="1.10.510.10">
    <property type="entry name" value="Transferase(Phosphotransferase) domain 1"/>
    <property type="match status" value="1"/>
</dbReference>
<keyword evidence="6" id="KW-0812">Transmembrane</keyword>
<feature type="domain" description="Protein kinase" evidence="7">
    <location>
        <begin position="93"/>
        <end position="315"/>
    </location>
</feature>
<dbReference type="GO" id="GO:0033612">
    <property type="term" value="F:receptor serine/threonine kinase binding"/>
    <property type="evidence" value="ECO:0007669"/>
    <property type="project" value="TreeGrafter"/>
</dbReference>
<keyword evidence="2" id="KW-0677">Repeat</keyword>
<evidence type="ECO:0000256" key="4">
    <source>
        <dbReference type="ARBA" id="ARBA00022840"/>
    </source>
</evidence>
<keyword evidence="6" id="KW-0472">Membrane</keyword>
<keyword evidence="6" id="KW-1133">Transmembrane helix</keyword>
<gene>
    <name evidence="8" type="ORF">TSUD_101480</name>
</gene>
<evidence type="ECO:0000256" key="1">
    <source>
        <dbReference type="ARBA" id="ARBA00022614"/>
    </source>
</evidence>
<dbReference type="Proteomes" id="UP000242715">
    <property type="component" value="Unassembled WGS sequence"/>
</dbReference>
<dbReference type="PROSITE" id="PS50011">
    <property type="entry name" value="PROTEIN_KINASE_DOM"/>
    <property type="match status" value="1"/>
</dbReference>
<reference evidence="9" key="1">
    <citation type="journal article" date="2017" name="Front. Plant Sci.">
        <title>Climate Clever Clovers: New Paradigm to Reduce the Environmental Footprint of Ruminants by Breeding Low Methanogenic Forages Utilizing Haplotype Variation.</title>
        <authorList>
            <person name="Kaur P."/>
            <person name="Appels R."/>
            <person name="Bayer P.E."/>
            <person name="Keeble-Gagnere G."/>
            <person name="Wang J."/>
            <person name="Hirakawa H."/>
            <person name="Shirasawa K."/>
            <person name="Vercoe P."/>
            <person name="Stefanova K."/>
            <person name="Durmic Z."/>
            <person name="Nichols P."/>
            <person name="Revell C."/>
            <person name="Isobe S.N."/>
            <person name="Edwards D."/>
            <person name="Erskine W."/>
        </authorList>
    </citation>
    <scope>NUCLEOTIDE SEQUENCE [LARGE SCALE GENOMIC DNA]</scope>
    <source>
        <strain evidence="9">cv. Daliak</strain>
    </source>
</reference>
<keyword evidence="3" id="KW-0547">Nucleotide-binding</keyword>
<accession>A0A2Z6NRX9</accession>
<keyword evidence="5" id="KW-0325">Glycoprotein</keyword>
<keyword evidence="9" id="KW-1185">Reference proteome</keyword>
<dbReference type="AlphaFoldDB" id="A0A2Z6NRX9"/>
<dbReference type="OrthoDB" id="10495520at2759"/>
<dbReference type="PANTHER" id="PTHR48056">
    <property type="entry name" value="LRR RECEPTOR-LIKE SERINE/THREONINE-PROTEIN KINASE-RELATED"/>
    <property type="match status" value="1"/>
</dbReference>
<dbReference type="InterPro" id="IPR011009">
    <property type="entry name" value="Kinase-like_dom_sf"/>
</dbReference>
<evidence type="ECO:0000313" key="8">
    <source>
        <dbReference type="EMBL" id="GAU32727.1"/>
    </source>
</evidence>
<dbReference type="GO" id="GO:0005524">
    <property type="term" value="F:ATP binding"/>
    <property type="evidence" value="ECO:0007669"/>
    <property type="project" value="UniProtKB-KW"/>
</dbReference>
<evidence type="ECO:0000256" key="6">
    <source>
        <dbReference type="SAM" id="Phobius"/>
    </source>
</evidence>
<feature type="transmembrane region" description="Helical" evidence="6">
    <location>
        <begin position="234"/>
        <end position="251"/>
    </location>
</feature>
<protein>
    <recommendedName>
        <fullName evidence="7">Protein kinase domain-containing protein</fullName>
    </recommendedName>
</protein>
<dbReference type="PANTHER" id="PTHR48056:SF81">
    <property type="entry name" value="RECEPTOR PROTEIN-TYROSINE KINASE CEPR1"/>
    <property type="match status" value="1"/>
</dbReference>
<dbReference type="SUPFAM" id="SSF56112">
    <property type="entry name" value="Protein kinase-like (PK-like)"/>
    <property type="match status" value="1"/>
</dbReference>
<proteinExistence type="predicted"/>
<dbReference type="EMBL" id="DF973503">
    <property type="protein sequence ID" value="GAU32727.1"/>
    <property type="molecule type" value="Genomic_DNA"/>
</dbReference>
<sequence>MNCVVIEISSNDGDFFKYDASNWVLYIVNRDSSHFKLKLSTLNGKLWSSNNFVLKPIFYDEFLRLRHVYGLRALLSGKDCTEYIFQYTLPQFDPVDKIIFRGGGKDMVYVVWFQSLMTKMLHNEGNISKNKVAEVETLANTKHKRNIRLWCGYNFDNNLLIDEYITSKNMFDTLNGKETLLGWHYNYVTSIVTYVAKVLAYLHHNCVLPIVHKHVRSNKLLSGVAKVVIFESKVVVFMYVTMGSYGYVALVRRRERKKWDPGRQLAMCRRVLSFKFKQWDPGKIRVVGNFYILEDKVDFEGVSNVMIQPKSEKDW</sequence>
<dbReference type="GO" id="GO:0004672">
    <property type="term" value="F:protein kinase activity"/>
    <property type="evidence" value="ECO:0007669"/>
    <property type="project" value="InterPro"/>
</dbReference>
<evidence type="ECO:0000256" key="2">
    <source>
        <dbReference type="ARBA" id="ARBA00022737"/>
    </source>
</evidence>
<dbReference type="InterPro" id="IPR050647">
    <property type="entry name" value="Plant_LRR-RLKs"/>
</dbReference>